<name>A0A8D3Y041_9GAMM</name>
<dbReference type="RefSeq" id="WP_041106237.1">
    <property type="nucleotide sequence ID" value="NZ_CP007511.1"/>
</dbReference>
<evidence type="ECO:0000313" key="7">
    <source>
        <dbReference type="EMBL" id="SDM35868.1"/>
    </source>
</evidence>
<reference evidence="6 8" key="3">
    <citation type="journal article" name="Genome Announc.">
        <title>Complete Genome Sequence of Pseudomonas balearica DSM 6083T.</title>
        <authorList>
            <person name="Bennasar-Figueras A."/>
            <person name="Salva-Serra F."/>
            <person name="Jaen-Luchoro D."/>
            <person name="Segui C."/>
            <person name="Aliaga F."/>
            <person name="Busquets A."/>
            <person name="Gomila M."/>
            <person name="Moore E.R."/>
            <person name="Lalucat J."/>
        </authorList>
    </citation>
    <scope>NUCLEOTIDE SEQUENCE [LARGE SCALE GENOMIC DNA]</scope>
    <source>
        <strain evidence="8">DSM 6083</strain>
        <strain evidence="6">DSM6083</strain>
    </source>
</reference>
<keyword evidence="4" id="KW-0472">Membrane</keyword>
<dbReference type="AlphaFoldDB" id="A0A8D3Y041"/>
<gene>
    <name evidence="6" type="ORF">CL52_06880</name>
    <name evidence="7" type="ORF">SAMN05660875_104193</name>
</gene>
<proteinExistence type="predicted"/>
<evidence type="ECO:0000256" key="1">
    <source>
        <dbReference type="ARBA" id="ARBA00004127"/>
    </source>
</evidence>
<protein>
    <submittedName>
        <fullName evidence="7">Uncharacterized membrane protein YkvA, DUF1232 family</fullName>
    </submittedName>
</protein>
<evidence type="ECO:0000259" key="5">
    <source>
        <dbReference type="Pfam" id="PF06803"/>
    </source>
</evidence>
<dbReference type="Proteomes" id="UP000031271">
    <property type="component" value="Chromosome"/>
</dbReference>
<reference evidence="8" key="1">
    <citation type="submission" date="2014-03" db="EMBL/GenBank/DDBJ databases">
        <title>Complete genome of Pseudomonas balearica DSM 6083T, a sewage water isolate from an enrichment with 2-methylnaphthalene.</title>
        <authorList>
            <person name="Salva-Serra F."/>
            <person name="Jaen-Luchoro D."/>
            <person name="Busquets A."/>
            <person name="Pena A."/>
            <person name="Gomila M."/>
            <person name="Bosch R."/>
            <person name="Nogales B."/>
            <person name="Garcia-Valdes E."/>
            <person name="Lalucat J."/>
            <person name="Bennasar A."/>
        </authorList>
    </citation>
    <scope>NUCLEOTIDE SEQUENCE [LARGE SCALE GENOMIC DNA]</scope>
    <source>
        <strain evidence="8">DSM 6083</strain>
    </source>
</reference>
<feature type="domain" description="DUF1232" evidence="5">
    <location>
        <begin position="70"/>
        <end position="105"/>
    </location>
</feature>
<dbReference type="GO" id="GO:0012505">
    <property type="term" value="C:endomembrane system"/>
    <property type="evidence" value="ECO:0007669"/>
    <property type="project" value="UniProtKB-SubCell"/>
</dbReference>
<evidence type="ECO:0000256" key="4">
    <source>
        <dbReference type="ARBA" id="ARBA00023136"/>
    </source>
</evidence>
<dbReference type="InterPro" id="IPR010652">
    <property type="entry name" value="DUF1232"/>
</dbReference>
<organism evidence="6 8">
    <name type="scientific">Stutzerimonas balearica DSM 6083</name>
    <dbReference type="NCBI Taxonomy" id="1123016"/>
    <lineage>
        <taxon>Bacteria</taxon>
        <taxon>Pseudomonadati</taxon>
        <taxon>Pseudomonadota</taxon>
        <taxon>Gammaproteobacteria</taxon>
        <taxon>Pseudomonadales</taxon>
        <taxon>Pseudomonadaceae</taxon>
        <taxon>Stutzerimonas</taxon>
    </lineage>
</organism>
<keyword evidence="9" id="KW-1185">Reference proteome</keyword>
<comment type="subcellular location">
    <subcellularLocation>
        <location evidence="1">Endomembrane system</location>
        <topology evidence="1">Multi-pass membrane protein</topology>
    </subcellularLocation>
</comment>
<dbReference type="Proteomes" id="UP000182276">
    <property type="component" value="Unassembled WGS sequence"/>
</dbReference>
<reference evidence="7 9" key="2">
    <citation type="submission" date="2016-10" db="EMBL/GenBank/DDBJ databases">
        <authorList>
            <person name="Varghese N."/>
            <person name="Submissions S."/>
        </authorList>
    </citation>
    <scope>NUCLEOTIDE SEQUENCE [LARGE SCALE GENOMIC DNA]</scope>
    <source>
        <strain evidence="7 9">DSM 6083</strain>
    </source>
</reference>
<evidence type="ECO:0000313" key="8">
    <source>
        <dbReference type="Proteomes" id="UP000031271"/>
    </source>
</evidence>
<dbReference type="KEGG" id="pbm:CL52_06880"/>
<evidence type="ECO:0000256" key="3">
    <source>
        <dbReference type="ARBA" id="ARBA00022989"/>
    </source>
</evidence>
<keyword evidence="3" id="KW-1133">Transmembrane helix</keyword>
<evidence type="ECO:0000313" key="6">
    <source>
        <dbReference type="EMBL" id="AJE14779.1"/>
    </source>
</evidence>
<dbReference type="GeneID" id="77259641"/>
<evidence type="ECO:0000256" key="2">
    <source>
        <dbReference type="ARBA" id="ARBA00022692"/>
    </source>
</evidence>
<accession>A0A8D3Y041</accession>
<dbReference type="Pfam" id="PF06803">
    <property type="entry name" value="DUF1232"/>
    <property type="match status" value="1"/>
</dbReference>
<evidence type="ECO:0000313" key="9">
    <source>
        <dbReference type="Proteomes" id="UP000182276"/>
    </source>
</evidence>
<dbReference type="EMBL" id="CP007511">
    <property type="protein sequence ID" value="AJE14779.1"/>
    <property type="molecule type" value="Genomic_DNA"/>
</dbReference>
<dbReference type="EMBL" id="FNHO01000004">
    <property type="protein sequence ID" value="SDM35868.1"/>
    <property type="molecule type" value="Genomic_DNA"/>
</dbReference>
<sequence>MKMPLKLLPYLPIARRLLAGGRLPGLLVAVARKGGSRGVMSRLREQLALLRQLCLAWWKGEYRAVSAQAMVSIVAALLYFLSPLDALPDWIPGLGFIDDVAVLSWVFRKWSAELAAFRIWRDSMSASERAALDQLPASAQASSKG</sequence>
<keyword evidence="2" id="KW-0812">Transmembrane</keyword>